<keyword evidence="4" id="KW-1185">Reference proteome</keyword>
<dbReference type="EMBL" id="VFPT01000001">
    <property type="protein sequence ID" value="TQM93479.1"/>
    <property type="molecule type" value="Genomic_DNA"/>
</dbReference>
<dbReference type="PROSITE" id="PS51353">
    <property type="entry name" value="ARSC"/>
    <property type="match status" value="1"/>
</dbReference>
<dbReference type="PANTHER" id="PTHR30041:SF8">
    <property type="entry name" value="PROTEIN YFFB"/>
    <property type="match status" value="1"/>
</dbReference>
<name>A0A543KEG5_9RHOB</name>
<dbReference type="RefSeq" id="WP_142081429.1">
    <property type="nucleotide sequence ID" value="NZ_VFPT01000001.1"/>
</dbReference>
<dbReference type="InterPro" id="IPR006660">
    <property type="entry name" value="Arsenate_reductase-like"/>
</dbReference>
<dbReference type="AlphaFoldDB" id="A0A543KEG5"/>
<dbReference type="PANTHER" id="PTHR30041">
    <property type="entry name" value="ARSENATE REDUCTASE"/>
    <property type="match status" value="1"/>
</dbReference>
<gene>
    <name evidence="3" type="ORF">BD293_2115</name>
</gene>
<comment type="caution">
    <text evidence="3">The sequence shown here is derived from an EMBL/GenBank/DDBJ whole genome shotgun (WGS) entry which is preliminary data.</text>
</comment>
<sequence length="107" mass="11784">MTTIIYGLKTCDTCRKAIKALPDAQFRDIRADPLTPEERQEFIAAFGDALVNRASTTWRGLDEQARLASPDSLLTQHPALMKRPVIRAKGTLYLGWKADVQGALGLG</sequence>
<organism evidence="3 4">
    <name type="scientific">Roseinatronobacter monicus</name>
    <dbReference type="NCBI Taxonomy" id="393481"/>
    <lineage>
        <taxon>Bacteria</taxon>
        <taxon>Pseudomonadati</taxon>
        <taxon>Pseudomonadota</taxon>
        <taxon>Alphaproteobacteria</taxon>
        <taxon>Rhodobacterales</taxon>
        <taxon>Paracoccaceae</taxon>
        <taxon>Roseinatronobacter</taxon>
    </lineage>
</organism>
<protein>
    <submittedName>
        <fullName evidence="3">Arsenate reductase</fullName>
    </submittedName>
</protein>
<dbReference type="Proteomes" id="UP000320582">
    <property type="component" value="Unassembled WGS sequence"/>
</dbReference>
<accession>A0A543KEG5</accession>
<evidence type="ECO:0000256" key="1">
    <source>
        <dbReference type="ARBA" id="ARBA00007198"/>
    </source>
</evidence>
<dbReference type="InterPro" id="IPR036249">
    <property type="entry name" value="Thioredoxin-like_sf"/>
</dbReference>
<dbReference type="OrthoDB" id="9803749at2"/>
<comment type="similarity">
    <text evidence="1 2">Belongs to the ArsC family.</text>
</comment>
<dbReference type="Gene3D" id="3.40.30.10">
    <property type="entry name" value="Glutaredoxin"/>
    <property type="match status" value="1"/>
</dbReference>
<evidence type="ECO:0000313" key="4">
    <source>
        <dbReference type="Proteomes" id="UP000320582"/>
    </source>
</evidence>
<dbReference type="SUPFAM" id="SSF52833">
    <property type="entry name" value="Thioredoxin-like"/>
    <property type="match status" value="1"/>
</dbReference>
<evidence type="ECO:0000256" key="2">
    <source>
        <dbReference type="PROSITE-ProRule" id="PRU01282"/>
    </source>
</evidence>
<dbReference type="Pfam" id="PF03960">
    <property type="entry name" value="ArsC"/>
    <property type="match status" value="1"/>
</dbReference>
<proteinExistence type="inferred from homology"/>
<reference evidence="3 4" key="1">
    <citation type="submission" date="2019-06" db="EMBL/GenBank/DDBJ databases">
        <title>Genomic Encyclopedia of Archaeal and Bacterial Type Strains, Phase II (KMG-II): from individual species to whole genera.</title>
        <authorList>
            <person name="Goeker M."/>
        </authorList>
    </citation>
    <scope>NUCLEOTIDE SEQUENCE [LARGE SCALE GENOMIC DNA]</scope>
    <source>
        <strain evidence="3 4">DSM 18423</strain>
    </source>
</reference>
<evidence type="ECO:0000313" key="3">
    <source>
        <dbReference type="EMBL" id="TQM93479.1"/>
    </source>
</evidence>